<evidence type="ECO:0000313" key="2">
    <source>
        <dbReference type="EMBL" id="MTE22085.1"/>
    </source>
</evidence>
<sequence>MPTREQVLRLLAAGLDYEAVGERLGVSPGQAYLTATGIPADGGDAVTAEQARRPGVLSGDTQELSHAPSGAPDARESVHRWLRQRARSDEQMRRAARNEARDGPS</sequence>
<evidence type="ECO:0000256" key="1">
    <source>
        <dbReference type="SAM" id="MobiDB-lite"/>
    </source>
</evidence>
<feature type="region of interest" description="Disordered" evidence="1">
    <location>
        <begin position="51"/>
        <end position="105"/>
    </location>
</feature>
<keyword evidence="3" id="KW-1185">Reference proteome</keyword>
<gene>
    <name evidence="2" type="ORF">F0L17_23845</name>
</gene>
<reference evidence="2 3" key="1">
    <citation type="submission" date="2019-11" db="EMBL/GenBank/DDBJ databases">
        <authorList>
            <person name="Yuan L."/>
        </authorList>
    </citation>
    <scope>NUCLEOTIDE SEQUENCE [LARGE SCALE GENOMIC DNA]</scope>
    <source>
        <strain evidence="2 3">TRM43335</strain>
    </source>
</reference>
<evidence type="ECO:0000313" key="3">
    <source>
        <dbReference type="Proteomes" id="UP000473014"/>
    </source>
</evidence>
<protein>
    <submittedName>
        <fullName evidence="2">Uncharacterized protein</fullName>
    </submittedName>
</protein>
<comment type="caution">
    <text evidence="2">The sequence shown here is derived from an EMBL/GenBank/DDBJ whole genome shotgun (WGS) entry which is preliminary data.</text>
</comment>
<dbReference type="EMBL" id="WIXO01000001">
    <property type="protein sequence ID" value="MTE22085.1"/>
    <property type="molecule type" value="Genomic_DNA"/>
</dbReference>
<dbReference type="Proteomes" id="UP000473014">
    <property type="component" value="Unassembled WGS sequence"/>
</dbReference>
<proteinExistence type="predicted"/>
<dbReference type="RefSeq" id="WP_162466629.1">
    <property type="nucleotide sequence ID" value="NZ_WIXO01000001.1"/>
</dbReference>
<accession>A0A6G2BIH8</accession>
<name>A0A6G2BIH8_9ACTN</name>
<organism evidence="2 3">
    <name type="scientific">Streptomyces taklimakanensis</name>
    <dbReference type="NCBI Taxonomy" id="2569853"/>
    <lineage>
        <taxon>Bacteria</taxon>
        <taxon>Bacillati</taxon>
        <taxon>Actinomycetota</taxon>
        <taxon>Actinomycetes</taxon>
        <taxon>Kitasatosporales</taxon>
        <taxon>Streptomycetaceae</taxon>
        <taxon>Streptomyces</taxon>
    </lineage>
</organism>
<feature type="compositionally biased region" description="Basic and acidic residues" evidence="1">
    <location>
        <begin position="86"/>
        <end position="105"/>
    </location>
</feature>
<dbReference type="AlphaFoldDB" id="A0A6G2BIH8"/>